<dbReference type="Pfam" id="PF01565">
    <property type="entry name" value="FAD_binding_4"/>
    <property type="match status" value="1"/>
</dbReference>
<dbReference type="InterPro" id="IPR036318">
    <property type="entry name" value="FAD-bd_PCMH-like_sf"/>
</dbReference>
<dbReference type="FunFam" id="3.30.70.2740:FF:000001">
    <property type="entry name" value="D-lactate dehydrogenase mitochondrial"/>
    <property type="match status" value="1"/>
</dbReference>
<keyword evidence="4" id="KW-0274">FAD</keyword>
<dbReference type="KEGG" id="gau:GAU_0600"/>
<sequence length="470" mass="49487">MGMRDALAAIVGPQWVKERRQELAVFDADGLPGYRATPSLAVLPGTKDELIAVVGELARTATPFVPRGAGTGLSGGALADNVVLVGLNRLTRIIEVDPVNRIARVEPGVVNAKLSRAAARYGLHYAPDPSSQTVCTIGGNVAENAGGPHCLKYGVTLNHIVECEVVLPDGSVTRLGSAFGEPDGYDLLGTFIGSEGCFGVATEITVRLVPLPDAVHTLLADFPSVDAAARAVSRIVATGIVPAALEMMDNATIQAVEASVYAAGYPTDAAAILLCEVDGIPDGLDEDVAIIRDACLECGARGVLVATAPADRMRLWQGRKKAFGAMGRIAPALVVQDAVVPRTRLPEVLARINDIGTRHNVRVCNVFHAGDGNLHPNIPYNAADADESARVHAAMSAIMQTCIDVGGTITGEHGVGLDKLPYMETLFDADSLDAMCRVRSVFDPDRRANPGKVVPVHACREWHATPAVRR</sequence>
<protein>
    <submittedName>
        <fullName evidence="7">Glycolate oxidase subunit GlcD</fullName>
    </submittedName>
</protein>
<dbReference type="Gene3D" id="3.30.70.2740">
    <property type="match status" value="1"/>
</dbReference>
<keyword evidence="8" id="KW-1185">Reference proteome</keyword>
<evidence type="ECO:0000256" key="5">
    <source>
        <dbReference type="ARBA" id="ARBA00023002"/>
    </source>
</evidence>
<feature type="domain" description="FAD-binding PCMH-type" evidence="6">
    <location>
        <begin position="34"/>
        <end position="211"/>
    </location>
</feature>
<dbReference type="STRING" id="379066.GAU_0600"/>
<evidence type="ECO:0000259" key="6">
    <source>
        <dbReference type="PROSITE" id="PS51387"/>
    </source>
</evidence>
<organism evidence="7 8">
    <name type="scientific">Gemmatimonas aurantiaca (strain DSM 14586 / JCM 11422 / NBRC 100505 / T-27)</name>
    <dbReference type="NCBI Taxonomy" id="379066"/>
    <lineage>
        <taxon>Bacteria</taxon>
        <taxon>Pseudomonadati</taxon>
        <taxon>Gemmatimonadota</taxon>
        <taxon>Gemmatimonadia</taxon>
        <taxon>Gemmatimonadales</taxon>
        <taxon>Gemmatimonadaceae</taxon>
        <taxon>Gemmatimonas</taxon>
    </lineage>
</organism>
<evidence type="ECO:0000313" key="8">
    <source>
        <dbReference type="Proteomes" id="UP000002209"/>
    </source>
</evidence>
<dbReference type="PANTHER" id="PTHR42934">
    <property type="entry name" value="GLYCOLATE OXIDASE SUBUNIT GLCD"/>
    <property type="match status" value="1"/>
</dbReference>
<dbReference type="eggNOG" id="COG0277">
    <property type="taxonomic scope" value="Bacteria"/>
</dbReference>
<evidence type="ECO:0000256" key="3">
    <source>
        <dbReference type="ARBA" id="ARBA00022630"/>
    </source>
</evidence>
<evidence type="ECO:0000256" key="2">
    <source>
        <dbReference type="ARBA" id="ARBA00008000"/>
    </source>
</evidence>
<keyword evidence="3" id="KW-0285">Flavoprotein</keyword>
<dbReference type="Gene3D" id="1.10.45.10">
    <property type="entry name" value="Vanillyl-alcohol Oxidase, Chain A, domain 4"/>
    <property type="match status" value="1"/>
</dbReference>
<dbReference type="SUPFAM" id="SSF55103">
    <property type="entry name" value="FAD-linked oxidases, C-terminal domain"/>
    <property type="match status" value="1"/>
</dbReference>
<dbReference type="AlphaFoldDB" id="C1A5Y2"/>
<evidence type="ECO:0000256" key="4">
    <source>
        <dbReference type="ARBA" id="ARBA00022827"/>
    </source>
</evidence>
<dbReference type="EMBL" id="AP009153">
    <property type="protein sequence ID" value="BAH37642.1"/>
    <property type="molecule type" value="Genomic_DNA"/>
</dbReference>
<dbReference type="InterPro" id="IPR004113">
    <property type="entry name" value="FAD-bd_oxidored_4_C"/>
</dbReference>
<dbReference type="InterPro" id="IPR016164">
    <property type="entry name" value="FAD-linked_Oxase-like_C"/>
</dbReference>
<dbReference type="Pfam" id="PF02913">
    <property type="entry name" value="FAD-oxidase_C"/>
    <property type="match status" value="1"/>
</dbReference>
<dbReference type="GO" id="GO:0071949">
    <property type="term" value="F:FAD binding"/>
    <property type="evidence" value="ECO:0007669"/>
    <property type="project" value="InterPro"/>
</dbReference>
<accession>C1A5Y2</accession>
<name>C1A5Y2_GEMAT</name>
<dbReference type="PANTHER" id="PTHR42934:SF1">
    <property type="entry name" value="GLYCOLATE OXIDASE SUBUNIT GLCD"/>
    <property type="match status" value="1"/>
</dbReference>
<dbReference type="PROSITE" id="PS51387">
    <property type="entry name" value="FAD_PCMH"/>
    <property type="match status" value="1"/>
</dbReference>
<dbReference type="InterPro" id="IPR006094">
    <property type="entry name" value="Oxid_FAD_bind_N"/>
</dbReference>
<keyword evidence="5" id="KW-0560">Oxidoreductase</keyword>
<dbReference type="InterPro" id="IPR051914">
    <property type="entry name" value="FAD-linked_OxidoTrans_Type4"/>
</dbReference>
<dbReference type="HOGENOM" id="CLU_017779_9_2_0"/>
<comment type="similarity">
    <text evidence="2">Belongs to the FAD-binding oxidoreductase/transferase type 4 family.</text>
</comment>
<gene>
    <name evidence="7" type="primary">glcD</name>
    <name evidence="7" type="ordered locus">GAU_0600</name>
</gene>
<dbReference type="Gene3D" id="3.30.465.10">
    <property type="match status" value="1"/>
</dbReference>
<dbReference type="InterPro" id="IPR016169">
    <property type="entry name" value="FAD-bd_PCMH_sub2"/>
</dbReference>
<dbReference type="InterPro" id="IPR016166">
    <property type="entry name" value="FAD-bd_PCMH"/>
</dbReference>
<dbReference type="GO" id="GO:0016491">
    <property type="term" value="F:oxidoreductase activity"/>
    <property type="evidence" value="ECO:0007669"/>
    <property type="project" value="UniProtKB-KW"/>
</dbReference>
<evidence type="ECO:0000313" key="7">
    <source>
        <dbReference type="EMBL" id="BAH37642.1"/>
    </source>
</evidence>
<dbReference type="InterPro" id="IPR016171">
    <property type="entry name" value="Vanillyl_alc_oxidase_C-sub2"/>
</dbReference>
<dbReference type="SUPFAM" id="SSF56176">
    <property type="entry name" value="FAD-binding/transporter-associated domain-like"/>
    <property type="match status" value="1"/>
</dbReference>
<reference evidence="8" key="1">
    <citation type="submission" date="2006-03" db="EMBL/GenBank/DDBJ databases">
        <title>Complete genome sequence of Gemmatimonas aurantiaca T-27 that represents a novel phylum Gemmatimonadetes.</title>
        <authorList>
            <person name="Takasaki K."/>
            <person name="Ichikawa N."/>
            <person name="Miura H."/>
            <person name="Matsushita S."/>
            <person name="Watanabe Y."/>
            <person name="Oguchi A."/>
            <person name="Ankai A."/>
            <person name="Yashiro I."/>
            <person name="Takahashi M."/>
            <person name="Terui Y."/>
            <person name="Fukui S."/>
            <person name="Yokoyama H."/>
            <person name="Tanikawa S."/>
            <person name="Hanada S."/>
            <person name="Kamagata Y."/>
            <person name="Fujita N."/>
        </authorList>
    </citation>
    <scope>NUCLEOTIDE SEQUENCE [LARGE SCALE GENOMIC DNA]</scope>
    <source>
        <strain evidence="8">T-27 / DSM 14586 / JCM 11422 / NBRC 100505</strain>
    </source>
</reference>
<dbReference type="Proteomes" id="UP000002209">
    <property type="component" value="Chromosome"/>
</dbReference>
<comment type="cofactor">
    <cofactor evidence="1">
        <name>FAD</name>
        <dbReference type="ChEBI" id="CHEBI:57692"/>
    </cofactor>
</comment>
<evidence type="ECO:0000256" key="1">
    <source>
        <dbReference type="ARBA" id="ARBA00001974"/>
    </source>
</evidence>
<proteinExistence type="inferred from homology"/>